<evidence type="ECO:0000313" key="1">
    <source>
        <dbReference type="EMBL" id="QJA86980.1"/>
    </source>
</evidence>
<keyword evidence="1" id="KW-0808">Transferase</keyword>
<dbReference type="InterPro" id="IPR027417">
    <property type="entry name" value="P-loop_NTPase"/>
</dbReference>
<dbReference type="Gene3D" id="3.40.50.300">
    <property type="entry name" value="P-loop containing nucleotide triphosphate hydrolases"/>
    <property type="match status" value="1"/>
</dbReference>
<dbReference type="SUPFAM" id="SSF52540">
    <property type="entry name" value="P-loop containing nucleoside triphosphate hydrolases"/>
    <property type="match status" value="1"/>
</dbReference>
<proteinExistence type="predicted"/>
<dbReference type="GO" id="GO:0016740">
    <property type="term" value="F:transferase activity"/>
    <property type="evidence" value="ECO:0007669"/>
    <property type="project" value="UniProtKB-KW"/>
</dbReference>
<organism evidence="1">
    <name type="scientific">viral metagenome</name>
    <dbReference type="NCBI Taxonomy" id="1070528"/>
    <lineage>
        <taxon>unclassified sequences</taxon>
        <taxon>metagenomes</taxon>
        <taxon>organismal metagenomes</taxon>
    </lineage>
</organism>
<name>A0A6M3KYC0_9ZZZZ</name>
<sequence length="273" mass="32289">MNLALFGMFRSGTNFLWWVLSQDPQFKHSYTEPLHPLLLQDIEKYKHYHSFKDLPQLERYFSSDFAINNYSLRANEPYPELERYLSYLLQENNTLIKINRMSLRTGWFVYNFPHVACIGIIRDPRAVSYSHLVHDINGPWDPIFFDYCMQHKDYRKYLLPLQDALPYVKIIALWRLYAEHMDRLVNTKAMAPVIKLEYLSSNPLEAVATIYRHISHKGIPDEVIKAVKEPSEDAFFWGKGGKKLYEEVPAFMWKEAIKLTGAQEMMEVFGYEM</sequence>
<protein>
    <submittedName>
        <fullName evidence="1">Putative sulfotransferase domain contining protein</fullName>
    </submittedName>
</protein>
<gene>
    <name evidence="1" type="ORF">MM415B03075_0009</name>
</gene>
<dbReference type="AlphaFoldDB" id="A0A6M3KYC0"/>
<reference evidence="1" key="1">
    <citation type="submission" date="2020-03" db="EMBL/GenBank/DDBJ databases">
        <title>The deep terrestrial virosphere.</title>
        <authorList>
            <person name="Holmfeldt K."/>
            <person name="Nilsson E."/>
            <person name="Simone D."/>
            <person name="Lopez-Fernandez M."/>
            <person name="Wu X."/>
            <person name="de Brujin I."/>
            <person name="Lundin D."/>
            <person name="Andersson A."/>
            <person name="Bertilsson S."/>
            <person name="Dopson M."/>
        </authorList>
    </citation>
    <scope>NUCLEOTIDE SEQUENCE</scope>
    <source>
        <strain evidence="1">MM415B03075</strain>
    </source>
</reference>
<dbReference type="EMBL" id="MT142673">
    <property type="protein sequence ID" value="QJA86980.1"/>
    <property type="molecule type" value="Genomic_DNA"/>
</dbReference>
<accession>A0A6M3KYC0</accession>